<proteinExistence type="inferred from homology"/>
<feature type="transmembrane region" description="Helical" evidence="6">
    <location>
        <begin position="91"/>
        <end position="114"/>
    </location>
</feature>
<dbReference type="EMBL" id="QZCH01000004">
    <property type="protein sequence ID" value="RJG49489.1"/>
    <property type="molecule type" value="Genomic_DNA"/>
</dbReference>
<dbReference type="InterPro" id="IPR044644">
    <property type="entry name" value="DinF-like"/>
</dbReference>
<feature type="transmembrane region" description="Helical" evidence="6">
    <location>
        <begin position="393"/>
        <end position="409"/>
    </location>
</feature>
<keyword evidence="8" id="KW-1185">Reference proteome</keyword>
<dbReference type="OrthoDB" id="9789527at2"/>
<evidence type="ECO:0000313" key="7">
    <source>
        <dbReference type="EMBL" id="RJG49489.1"/>
    </source>
</evidence>
<feature type="transmembrane region" description="Helical" evidence="6">
    <location>
        <begin position="167"/>
        <end position="188"/>
    </location>
</feature>
<dbReference type="GO" id="GO:0042910">
    <property type="term" value="F:xenobiotic transmembrane transporter activity"/>
    <property type="evidence" value="ECO:0007669"/>
    <property type="project" value="InterPro"/>
</dbReference>
<evidence type="ECO:0000256" key="4">
    <source>
        <dbReference type="ARBA" id="ARBA00022989"/>
    </source>
</evidence>
<reference evidence="7 8" key="1">
    <citation type="submission" date="2018-09" db="EMBL/GenBank/DDBJ databases">
        <authorList>
            <person name="Wang F."/>
        </authorList>
    </citation>
    <scope>NUCLEOTIDE SEQUENCE [LARGE SCALE GENOMIC DNA]</scope>
    <source>
        <strain evidence="7 8">PLHSC7-2</strain>
    </source>
</reference>
<dbReference type="AlphaFoldDB" id="A0A418YHQ4"/>
<dbReference type="PANTHER" id="PTHR42893:SF46">
    <property type="entry name" value="PROTEIN DETOXIFICATION 44, CHLOROPLASTIC"/>
    <property type="match status" value="1"/>
</dbReference>
<keyword evidence="3 6" id="KW-0812">Transmembrane</keyword>
<feature type="transmembrane region" description="Helical" evidence="6">
    <location>
        <begin position="415"/>
        <end position="437"/>
    </location>
</feature>
<name>A0A418YHQ4_9GAMM</name>
<dbReference type="GO" id="GO:0005886">
    <property type="term" value="C:plasma membrane"/>
    <property type="evidence" value="ECO:0007669"/>
    <property type="project" value="TreeGrafter"/>
</dbReference>
<evidence type="ECO:0000256" key="5">
    <source>
        <dbReference type="ARBA" id="ARBA00023136"/>
    </source>
</evidence>
<organism evidence="7 8">
    <name type="scientific">Motilimonas pumila</name>
    <dbReference type="NCBI Taxonomy" id="2303987"/>
    <lineage>
        <taxon>Bacteria</taxon>
        <taxon>Pseudomonadati</taxon>
        <taxon>Pseudomonadota</taxon>
        <taxon>Gammaproteobacteria</taxon>
        <taxon>Alteromonadales</taxon>
        <taxon>Alteromonadales genera incertae sedis</taxon>
        <taxon>Motilimonas</taxon>
    </lineage>
</organism>
<reference evidence="7 8" key="2">
    <citation type="submission" date="2019-01" db="EMBL/GenBank/DDBJ databases">
        <title>Motilimonas pumilus sp. nov., isolated from the gut of sea cucumber (Apostichopus japonicus).</title>
        <authorList>
            <person name="Wang F.-Q."/>
            <person name="Ren L.-H."/>
            <person name="Lin Y.-W."/>
            <person name="Sun G.-H."/>
            <person name="Du Z.-J."/>
            <person name="Zhao J.-X."/>
            <person name="Liu X.-J."/>
            <person name="Liu L.-J."/>
        </authorList>
    </citation>
    <scope>NUCLEOTIDE SEQUENCE [LARGE SCALE GENOMIC DNA]</scope>
    <source>
        <strain evidence="7 8">PLHSC7-2</strain>
    </source>
</reference>
<comment type="subcellular location">
    <subcellularLocation>
        <location evidence="1">Membrane</location>
        <topology evidence="1">Multi-pass membrane protein</topology>
    </subcellularLocation>
</comment>
<sequence length="452" mass="50532">MKPWWRNKRYYQSVIALALPMILSNVTVPLLGLVDTAVLGHLSESYYLAGVAVGAMCITLAFWMMAFLRMSTTGLVAQARGKHSGHHLKRLLSQSLLTAFGLAGLLILLQQPILSVGLYFSGVTGLVQEYASQYFLIRIWAAPAALANLVILGWLLGMQNAKAPMWLLIITNIVNILLDILFVFGFGWQVKGAAAASLIADYVGLALGLYFVSVLLQPYWHVGDVKKYLLLAWNKSELAIFFALNRDIFIRTLCVQACFAFMTFYGARLGQDIVAANAVLLNFLMFIAFGLDGFAYAIEALVGKSIGQGKQKQLNRWINVTFVLAFILAVIMTSIFAIFGEAIIALITNIESVRELANQYLIWLILIPLTSIWCFILDGIFIGATRAKQMRNSMLVATLVFFFPCWWLFSDYGNHSLWLAMNAFMLGRGVCLGYIYWQLKKKCKFMESNHIS</sequence>
<evidence type="ECO:0000256" key="1">
    <source>
        <dbReference type="ARBA" id="ARBA00004141"/>
    </source>
</evidence>
<evidence type="ECO:0000313" key="8">
    <source>
        <dbReference type="Proteomes" id="UP000283255"/>
    </source>
</evidence>
<dbReference type="GO" id="GO:0015297">
    <property type="term" value="F:antiporter activity"/>
    <property type="evidence" value="ECO:0007669"/>
    <property type="project" value="InterPro"/>
</dbReference>
<feature type="transmembrane region" description="Helical" evidence="6">
    <location>
        <begin position="360"/>
        <end position="381"/>
    </location>
</feature>
<dbReference type="RefSeq" id="WP_119909824.1">
    <property type="nucleotide sequence ID" value="NZ_QZCH01000004.1"/>
</dbReference>
<protein>
    <submittedName>
        <fullName evidence="7">MATE family efflux transporter DinF</fullName>
    </submittedName>
</protein>
<evidence type="ECO:0000256" key="2">
    <source>
        <dbReference type="ARBA" id="ARBA00010199"/>
    </source>
</evidence>
<dbReference type="InterPro" id="IPR002528">
    <property type="entry name" value="MATE_fam"/>
</dbReference>
<feature type="transmembrane region" description="Helical" evidence="6">
    <location>
        <begin position="194"/>
        <end position="216"/>
    </location>
</feature>
<dbReference type="NCBIfam" id="NF007690">
    <property type="entry name" value="PRK10367.1"/>
    <property type="match status" value="1"/>
</dbReference>
<feature type="transmembrane region" description="Helical" evidence="6">
    <location>
        <begin position="46"/>
        <end position="70"/>
    </location>
</feature>
<dbReference type="NCBIfam" id="TIGR00797">
    <property type="entry name" value="matE"/>
    <property type="match status" value="1"/>
</dbReference>
<comment type="caution">
    <text evidence="7">The sequence shown here is derived from an EMBL/GenBank/DDBJ whole genome shotgun (WGS) entry which is preliminary data.</text>
</comment>
<feature type="transmembrane region" description="Helical" evidence="6">
    <location>
        <begin position="12"/>
        <end position="34"/>
    </location>
</feature>
<dbReference type="Proteomes" id="UP000283255">
    <property type="component" value="Unassembled WGS sequence"/>
</dbReference>
<feature type="transmembrane region" description="Helical" evidence="6">
    <location>
        <begin position="134"/>
        <end position="155"/>
    </location>
</feature>
<keyword evidence="4 6" id="KW-1133">Transmembrane helix</keyword>
<evidence type="ECO:0000256" key="3">
    <source>
        <dbReference type="ARBA" id="ARBA00022692"/>
    </source>
</evidence>
<feature type="transmembrane region" description="Helical" evidence="6">
    <location>
        <begin position="248"/>
        <end position="267"/>
    </location>
</feature>
<evidence type="ECO:0000256" key="6">
    <source>
        <dbReference type="SAM" id="Phobius"/>
    </source>
</evidence>
<dbReference type="Pfam" id="PF01554">
    <property type="entry name" value="MatE"/>
    <property type="match status" value="2"/>
</dbReference>
<dbReference type="PANTHER" id="PTHR42893">
    <property type="entry name" value="PROTEIN DETOXIFICATION 44, CHLOROPLASTIC-RELATED"/>
    <property type="match status" value="1"/>
</dbReference>
<dbReference type="CDD" id="cd13136">
    <property type="entry name" value="MATE_DinF_like"/>
    <property type="match status" value="1"/>
</dbReference>
<comment type="similarity">
    <text evidence="2">Belongs to the multi antimicrobial extrusion (MATE) (TC 2.A.66.1) family.</text>
</comment>
<gene>
    <name evidence="7" type="primary">dinF</name>
    <name evidence="7" type="ORF">D1Z90_05900</name>
</gene>
<accession>A0A418YHQ4</accession>
<feature type="transmembrane region" description="Helical" evidence="6">
    <location>
        <begin position="273"/>
        <end position="296"/>
    </location>
</feature>
<feature type="transmembrane region" description="Helical" evidence="6">
    <location>
        <begin position="317"/>
        <end position="348"/>
    </location>
</feature>
<keyword evidence="5 6" id="KW-0472">Membrane</keyword>